<sequence length="717" mass="81715">MGRCCFRPRRFPLIIWPFSLIFLFFVGKGYCRSGQRTKDFSCASSLPPGHELCAQGLCFDLFRTDTEQIVSGCAGSSDLCAVSGCSLLADRQAFVCCCAHSFCNAKSSALVRARWRMFQKGDYPLGVEGGRWRKSARNLANERGQGEKGREQSLNSTTKILIMTTTNKPKTTTWSSTFRKTDEGVGGMKEESAEGKTKAMSRTGEENKNVESKGEGERWVDQRMDVAKTREREEHEKEQEKRTNEEEKKRKEKEEKRTNEEETKRKEKDEKRTNEEEKKRKEKEEKRTNEEETKRKEKEEKRTNEEETKRKEKEEKRPNDEETKRKEKEEKRTNEEEKKRKEKEEKRTNEEETKRKEKEEKRPNEEEKTLTKMHSPQSSIINKSSSPPTATSFSPLTILPATTLFAPKAANNGQEHCLDFNNANNENKSAIEEHCLDFNNANNENKNAIEEHCLDFNDAVVILKNNAIILDIFSITIFLNFFFIFPEFFTNNVIFALPHKSIVLNTINDHNRIRGSQKKKDGFVERNCPFTVSSSTNRSDRTTRSPEAVEEKGGQSPTDERQRKAQRTAEDAVSAFPWYWVALAGFVCSSAVFSLVYLTFRGCRRIFNKRRNNSRESIGEAAATNGEAPIMMANGGKAAGWNRKRRVTKEGKRGAKEGLAVKGKTATNDSLMSHCTTSTAVTTSTNEKNGSSGFEGGEQMTVLDPLLNQEWSGTLCK</sequence>
<dbReference type="AlphaFoldDB" id="A0A914HW66"/>
<proteinExistence type="predicted"/>
<feature type="transmembrane region" description="Helical" evidence="2">
    <location>
        <begin position="13"/>
        <end position="31"/>
    </location>
</feature>
<keyword evidence="2" id="KW-1133">Transmembrane helix</keyword>
<feature type="transmembrane region" description="Helical" evidence="2">
    <location>
        <begin position="578"/>
        <end position="600"/>
    </location>
</feature>
<feature type="region of interest" description="Disordered" evidence="1">
    <location>
        <begin position="171"/>
        <end position="392"/>
    </location>
</feature>
<feature type="compositionally biased region" description="Basic and acidic residues" evidence="1">
    <location>
        <begin position="538"/>
        <end position="566"/>
    </location>
</feature>
<feature type="compositionally biased region" description="Low complexity" evidence="1">
    <location>
        <begin position="375"/>
        <end position="392"/>
    </location>
</feature>
<dbReference type="WBParaSite" id="Gr19_v10_g5228.t1">
    <property type="protein sequence ID" value="Gr19_v10_g5228.t1"/>
    <property type="gene ID" value="Gr19_v10_g5228"/>
</dbReference>
<feature type="region of interest" description="Disordered" evidence="1">
    <location>
        <begin position="528"/>
        <end position="566"/>
    </location>
</feature>
<feature type="compositionally biased region" description="Basic and acidic residues" evidence="1">
    <location>
        <begin position="179"/>
        <end position="370"/>
    </location>
</feature>
<name>A0A914HW66_GLORO</name>
<keyword evidence="2" id="KW-0472">Membrane</keyword>
<keyword evidence="2" id="KW-0812">Transmembrane</keyword>
<protein>
    <submittedName>
        <fullName evidence="4">Uncharacterized protein</fullName>
    </submittedName>
</protein>
<dbReference type="InterPro" id="IPR052293">
    <property type="entry name" value="SRRP"/>
</dbReference>
<dbReference type="PANTHER" id="PTHR12239:SF41">
    <property type="entry name" value="MEMBRANE ASSOCIATED PROTEIN, PUTATIVE-RELATED"/>
    <property type="match status" value="1"/>
</dbReference>
<accession>A0A914HW66</accession>
<keyword evidence="3" id="KW-1185">Reference proteome</keyword>
<evidence type="ECO:0000313" key="4">
    <source>
        <dbReference type="WBParaSite" id="Gr19_v10_g5228.t1"/>
    </source>
</evidence>
<evidence type="ECO:0000256" key="2">
    <source>
        <dbReference type="SAM" id="Phobius"/>
    </source>
</evidence>
<dbReference type="Proteomes" id="UP000887572">
    <property type="component" value="Unplaced"/>
</dbReference>
<reference evidence="4" key="1">
    <citation type="submission" date="2022-11" db="UniProtKB">
        <authorList>
            <consortium name="WormBaseParasite"/>
        </authorList>
    </citation>
    <scope>IDENTIFICATION</scope>
</reference>
<organism evidence="3 4">
    <name type="scientific">Globodera rostochiensis</name>
    <name type="common">Golden nematode worm</name>
    <name type="synonym">Heterodera rostochiensis</name>
    <dbReference type="NCBI Taxonomy" id="31243"/>
    <lineage>
        <taxon>Eukaryota</taxon>
        <taxon>Metazoa</taxon>
        <taxon>Ecdysozoa</taxon>
        <taxon>Nematoda</taxon>
        <taxon>Chromadorea</taxon>
        <taxon>Rhabditida</taxon>
        <taxon>Tylenchina</taxon>
        <taxon>Tylenchomorpha</taxon>
        <taxon>Tylenchoidea</taxon>
        <taxon>Heteroderidae</taxon>
        <taxon>Heteroderinae</taxon>
        <taxon>Globodera</taxon>
    </lineage>
</organism>
<feature type="transmembrane region" description="Helical" evidence="2">
    <location>
        <begin position="467"/>
        <end position="485"/>
    </location>
</feature>
<evidence type="ECO:0000313" key="3">
    <source>
        <dbReference type="Proteomes" id="UP000887572"/>
    </source>
</evidence>
<feature type="region of interest" description="Disordered" evidence="1">
    <location>
        <begin position="139"/>
        <end position="158"/>
    </location>
</feature>
<dbReference type="PANTHER" id="PTHR12239">
    <property type="entry name" value="PROTEIN CBG20215-RELATED"/>
    <property type="match status" value="1"/>
</dbReference>
<evidence type="ECO:0000256" key="1">
    <source>
        <dbReference type="SAM" id="MobiDB-lite"/>
    </source>
</evidence>